<evidence type="ECO:0000256" key="3">
    <source>
        <dbReference type="ARBA" id="ARBA00022989"/>
    </source>
</evidence>
<feature type="transmembrane region" description="Helical" evidence="6">
    <location>
        <begin position="45"/>
        <end position="62"/>
    </location>
</feature>
<dbReference type="GO" id="GO:0022857">
    <property type="term" value="F:transmembrane transporter activity"/>
    <property type="evidence" value="ECO:0007669"/>
    <property type="project" value="InterPro"/>
</dbReference>
<accession>Q22WI8</accession>
<dbReference type="KEGG" id="tet:TTHERM_00155460"/>
<feature type="transmembrane region" description="Helical" evidence="6">
    <location>
        <begin position="143"/>
        <end position="166"/>
    </location>
</feature>
<protein>
    <submittedName>
        <fullName evidence="7">MFS transporter</fullName>
    </submittedName>
</protein>
<feature type="transmembrane region" description="Helical" evidence="6">
    <location>
        <begin position="109"/>
        <end position="127"/>
    </location>
</feature>
<evidence type="ECO:0000256" key="4">
    <source>
        <dbReference type="ARBA" id="ARBA00023136"/>
    </source>
</evidence>
<keyword evidence="8" id="KW-1185">Reference proteome</keyword>
<dbReference type="InterPro" id="IPR051617">
    <property type="entry name" value="UNC-93-like_regulator"/>
</dbReference>
<evidence type="ECO:0000256" key="6">
    <source>
        <dbReference type="SAM" id="Phobius"/>
    </source>
</evidence>
<feature type="transmembrane region" description="Helical" evidence="6">
    <location>
        <begin position="349"/>
        <end position="369"/>
    </location>
</feature>
<gene>
    <name evidence="7" type="ORF">TTHERM_00155460</name>
</gene>
<evidence type="ECO:0000256" key="5">
    <source>
        <dbReference type="SAM" id="MobiDB-lite"/>
    </source>
</evidence>
<dbReference type="AlphaFoldDB" id="Q22WI8"/>
<dbReference type="eggNOG" id="KOG3098">
    <property type="taxonomic scope" value="Eukaryota"/>
</dbReference>
<evidence type="ECO:0000313" key="7">
    <source>
        <dbReference type="EMBL" id="EAR89429.2"/>
    </source>
</evidence>
<proteinExistence type="predicted"/>
<dbReference type="GeneID" id="7838466"/>
<organism evidence="7 8">
    <name type="scientific">Tetrahymena thermophila (strain SB210)</name>
    <dbReference type="NCBI Taxonomy" id="312017"/>
    <lineage>
        <taxon>Eukaryota</taxon>
        <taxon>Sar</taxon>
        <taxon>Alveolata</taxon>
        <taxon>Ciliophora</taxon>
        <taxon>Intramacronucleata</taxon>
        <taxon>Oligohymenophorea</taxon>
        <taxon>Hymenostomatida</taxon>
        <taxon>Tetrahymenina</taxon>
        <taxon>Tetrahymenidae</taxon>
        <taxon>Tetrahymena</taxon>
    </lineage>
</organism>
<feature type="transmembrane region" description="Helical" evidence="6">
    <location>
        <begin position="74"/>
        <end position="97"/>
    </location>
</feature>
<feature type="transmembrane region" description="Helical" evidence="6">
    <location>
        <begin position="323"/>
        <end position="344"/>
    </location>
</feature>
<dbReference type="InterPro" id="IPR036259">
    <property type="entry name" value="MFS_trans_sf"/>
</dbReference>
<dbReference type="HOGENOM" id="CLU_054306_0_0_1"/>
<feature type="transmembrane region" description="Helical" evidence="6">
    <location>
        <begin position="187"/>
        <end position="209"/>
    </location>
</feature>
<feature type="region of interest" description="Disordered" evidence="5">
    <location>
        <begin position="1"/>
        <end position="32"/>
    </location>
</feature>
<dbReference type="PANTHER" id="PTHR23294:SF0">
    <property type="entry name" value="UNC93-LIKE PROTEIN MFSD11"/>
    <property type="match status" value="1"/>
</dbReference>
<dbReference type="SUPFAM" id="SSF103473">
    <property type="entry name" value="MFS general substrate transporter"/>
    <property type="match status" value="1"/>
</dbReference>
<dbReference type="PANTHER" id="PTHR23294">
    <property type="entry name" value="ET TRANSLATION PRODUCT-RELATED"/>
    <property type="match status" value="1"/>
</dbReference>
<dbReference type="RefSeq" id="XP_001009674.2">
    <property type="nucleotide sequence ID" value="XM_001009674.2"/>
</dbReference>
<dbReference type="Gene3D" id="1.20.1250.20">
    <property type="entry name" value="MFS general substrate transporter like domains"/>
    <property type="match status" value="1"/>
</dbReference>
<dbReference type="OrthoDB" id="78663at2759"/>
<feature type="transmembrane region" description="Helical" evidence="6">
    <location>
        <begin position="285"/>
        <end position="303"/>
    </location>
</feature>
<evidence type="ECO:0000313" key="8">
    <source>
        <dbReference type="Proteomes" id="UP000009168"/>
    </source>
</evidence>
<evidence type="ECO:0000256" key="1">
    <source>
        <dbReference type="ARBA" id="ARBA00004141"/>
    </source>
</evidence>
<dbReference type="GO" id="GO:0016020">
    <property type="term" value="C:membrane"/>
    <property type="evidence" value="ECO:0007669"/>
    <property type="project" value="UniProtKB-SubCell"/>
</dbReference>
<dbReference type="EMBL" id="GG662820">
    <property type="protein sequence ID" value="EAR89429.2"/>
    <property type="molecule type" value="Genomic_DNA"/>
</dbReference>
<keyword evidence="3 6" id="KW-1133">Transmembrane helix</keyword>
<keyword evidence="4 6" id="KW-0472">Membrane</keyword>
<comment type="subcellular location">
    <subcellularLocation>
        <location evidence="1">Membrane</location>
        <topology evidence="1">Multi-pass membrane protein</topology>
    </subcellularLocation>
</comment>
<name>Q22WI8_TETTS</name>
<dbReference type="InParanoid" id="Q22WI8"/>
<dbReference type="Pfam" id="PF07690">
    <property type="entry name" value="MFS_1"/>
    <property type="match status" value="1"/>
</dbReference>
<keyword evidence="2 6" id="KW-0812">Transmembrane</keyword>
<feature type="transmembrane region" description="Helical" evidence="6">
    <location>
        <begin position="215"/>
        <end position="236"/>
    </location>
</feature>
<feature type="transmembrane region" description="Helical" evidence="6">
    <location>
        <begin position="375"/>
        <end position="393"/>
    </location>
</feature>
<feature type="transmembrane region" description="Helical" evidence="6">
    <location>
        <begin position="414"/>
        <end position="433"/>
    </location>
</feature>
<dbReference type="InterPro" id="IPR011701">
    <property type="entry name" value="MFS"/>
</dbReference>
<evidence type="ECO:0000256" key="2">
    <source>
        <dbReference type="ARBA" id="ARBA00022692"/>
    </source>
</evidence>
<sequence length="474" mass="53621">MIKENSQKSSKQMKSHQIEQLQTQSAFDDDQENESRVFEQQKKNVRYLAFCYLALFVAFNSTQNLVSTLFKQQGFQYLGLISLFFIYFFFAISSLFAKTLIGKYSYKHIFPLSSLGYTSFVLSGIWVCSCSNDNQNEGSCSPFMIYFIVILCSSLCGICSGTLWVGQGGYMECVFALIKHNKGTISGVFWSIRQSSHLIGNVSAMIILNTIDNNIYFFIYMGIIALTASGMFYFIATIEKPKRSHHEIKQQLLQESTQIIRQELPLKEQVSRVLRLMKSLKFQPFLFLNLLSGVAQAFSSGFLRNLVKESVEGDERIVSQSLSFVLITFGIFEYLGGVISGYLINRINVYYLATISTLAILLGLLLSFIGLLTKIYAICFLISSIFGFIDCYINNISQVICNNDYKGFIEVFQAQRLVFAISNTCTQVILLLLTDSPEYTFLSIVFIIALVSNFIVSLFPILGQKDHGLSKHSF</sequence>
<reference evidence="8" key="1">
    <citation type="journal article" date="2006" name="PLoS Biol.">
        <title>Macronuclear genome sequence of the ciliate Tetrahymena thermophila, a model eukaryote.</title>
        <authorList>
            <person name="Eisen J.A."/>
            <person name="Coyne R.S."/>
            <person name="Wu M."/>
            <person name="Wu D."/>
            <person name="Thiagarajan M."/>
            <person name="Wortman J.R."/>
            <person name="Badger J.H."/>
            <person name="Ren Q."/>
            <person name="Amedeo P."/>
            <person name="Jones K.M."/>
            <person name="Tallon L.J."/>
            <person name="Delcher A.L."/>
            <person name="Salzberg S.L."/>
            <person name="Silva J.C."/>
            <person name="Haas B.J."/>
            <person name="Majoros W.H."/>
            <person name="Farzad M."/>
            <person name="Carlton J.M."/>
            <person name="Smith R.K. Jr."/>
            <person name="Garg J."/>
            <person name="Pearlman R.E."/>
            <person name="Karrer K.M."/>
            <person name="Sun L."/>
            <person name="Manning G."/>
            <person name="Elde N.C."/>
            <person name="Turkewitz A.P."/>
            <person name="Asai D.J."/>
            <person name="Wilkes D.E."/>
            <person name="Wang Y."/>
            <person name="Cai H."/>
            <person name="Collins K."/>
            <person name="Stewart B.A."/>
            <person name="Lee S.R."/>
            <person name="Wilamowska K."/>
            <person name="Weinberg Z."/>
            <person name="Ruzzo W.L."/>
            <person name="Wloga D."/>
            <person name="Gaertig J."/>
            <person name="Frankel J."/>
            <person name="Tsao C.-C."/>
            <person name="Gorovsky M.A."/>
            <person name="Keeling P.J."/>
            <person name="Waller R.F."/>
            <person name="Patron N.J."/>
            <person name="Cherry J.M."/>
            <person name="Stover N.A."/>
            <person name="Krieger C.J."/>
            <person name="del Toro C."/>
            <person name="Ryder H.F."/>
            <person name="Williamson S.C."/>
            <person name="Barbeau R.A."/>
            <person name="Hamilton E.P."/>
            <person name="Orias E."/>
        </authorList>
    </citation>
    <scope>NUCLEOTIDE SEQUENCE [LARGE SCALE GENOMIC DNA]</scope>
    <source>
        <strain evidence="8">SB210</strain>
    </source>
</reference>
<feature type="transmembrane region" description="Helical" evidence="6">
    <location>
        <begin position="439"/>
        <end position="462"/>
    </location>
</feature>
<dbReference type="Proteomes" id="UP000009168">
    <property type="component" value="Unassembled WGS sequence"/>
</dbReference>